<dbReference type="EMBL" id="CAJVPI010000392">
    <property type="protein sequence ID" value="CAG8529129.1"/>
    <property type="molecule type" value="Genomic_DNA"/>
</dbReference>
<keyword evidence="3" id="KW-1185">Reference proteome</keyword>
<sequence length="84" mass="9145">MLSYLTQLVAEYLPSTDSPTTDSPTHTDSALKKRFAPYTKPEAMENESQSAIPNNNDGQASSTQTSGIHEDNMPLSSSPERLSK</sequence>
<evidence type="ECO:0000256" key="1">
    <source>
        <dbReference type="SAM" id="MobiDB-lite"/>
    </source>
</evidence>
<dbReference type="Proteomes" id="UP000789739">
    <property type="component" value="Unassembled WGS sequence"/>
</dbReference>
<dbReference type="AlphaFoldDB" id="A0A9N9AE68"/>
<evidence type="ECO:0000313" key="3">
    <source>
        <dbReference type="Proteomes" id="UP000789739"/>
    </source>
</evidence>
<feature type="compositionally biased region" description="Polar residues" evidence="1">
    <location>
        <begin position="46"/>
        <end position="67"/>
    </location>
</feature>
<protein>
    <submittedName>
        <fullName evidence="2">3224_t:CDS:1</fullName>
    </submittedName>
</protein>
<feature type="region of interest" description="Disordered" evidence="1">
    <location>
        <begin position="12"/>
        <end position="84"/>
    </location>
</feature>
<feature type="compositionally biased region" description="Polar residues" evidence="1">
    <location>
        <begin position="74"/>
        <end position="84"/>
    </location>
</feature>
<comment type="caution">
    <text evidence="2">The sequence shown here is derived from an EMBL/GenBank/DDBJ whole genome shotgun (WGS) entry which is preliminary data.</text>
</comment>
<reference evidence="2" key="1">
    <citation type="submission" date="2021-06" db="EMBL/GenBank/DDBJ databases">
        <authorList>
            <person name="Kallberg Y."/>
            <person name="Tangrot J."/>
            <person name="Rosling A."/>
        </authorList>
    </citation>
    <scope>NUCLEOTIDE SEQUENCE</scope>
    <source>
        <strain evidence="2">BR232B</strain>
    </source>
</reference>
<proteinExistence type="predicted"/>
<organism evidence="2 3">
    <name type="scientific">Paraglomus brasilianum</name>
    <dbReference type="NCBI Taxonomy" id="144538"/>
    <lineage>
        <taxon>Eukaryota</taxon>
        <taxon>Fungi</taxon>
        <taxon>Fungi incertae sedis</taxon>
        <taxon>Mucoromycota</taxon>
        <taxon>Glomeromycotina</taxon>
        <taxon>Glomeromycetes</taxon>
        <taxon>Paraglomerales</taxon>
        <taxon>Paraglomeraceae</taxon>
        <taxon>Paraglomus</taxon>
    </lineage>
</organism>
<gene>
    <name evidence="2" type="ORF">PBRASI_LOCUS4019</name>
</gene>
<accession>A0A9N9AE68</accession>
<name>A0A9N9AE68_9GLOM</name>
<feature type="compositionally biased region" description="Low complexity" evidence="1">
    <location>
        <begin position="14"/>
        <end position="28"/>
    </location>
</feature>
<evidence type="ECO:0000313" key="2">
    <source>
        <dbReference type="EMBL" id="CAG8529129.1"/>
    </source>
</evidence>